<keyword evidence="1" id="KW-0472">Membrane</keyword>
<name>A0A1G1VEW0_9BACT</name>
<evidence type="ECO:0000313" key="3">
    <source>
        <dbReference type="Proteomes" id="UP000178659"/>
    </source>
</evidence>
<accession>A0A1G1VEW0</accession>
<proteinExistence type="predicted"/>
<feature type="transmembrane region" description="Helical" evidence="1">
    <location>
        <begin position="84"/>
        <end position="107"/>
    </location>
</feature>
<gene>
    <name evidence="2" type="ORF">A3A77_01230</name>
</gene>
<dbReference type="EMBL" id="MHCC01000007">
    <property type="protein sequence ID" value="OGY13901.1"/>
    <property type="molecule type" value="Genomic_DNA"/>
</dbReference>
<feature type="transmembrane region" description="Helical" evidence="1">
    <location>
        <begin position="41"/>
        <end position="63"/>
    </location>
</feature>
<comment type="caution">
    <text evidence="2">The sequence shown here is derived from an EMBL/GenBank/DDBJ whole genome shotgun (WGS) entry which is preliminary data.</text>
</comment>
<keyword evidence="1" id="KW-0812">Transmembrane</keyword>
<organism evidence="2 3">
    <name type="scientific">Candidatus Blackburnbacteria bacterium RIFCSPLOWO2_01_FULL_40_20</name>
    <dbReference type="NCBI Taxonomy" id="1797519"/>
    <lineage>
        <taxon>Bacteria</taxon>
        <taxon>Candidatus Blackburniibacteriota</taxon>
    </lineage>
</organism>
<dbReference type="Proteomes" id="UP000178659">
    <property type="component" value="Unassembled WGS sequence"/>
</dbReference>
<evidence type="ECO:0000256" key="1">
    <source>
        <dbReference type="SAM" id="Phobius"/>
    </source>
</evidence>
<sequence>MPSKLESLTKSRKNFLPTAILTLFLWGAWITIFFFVPPETFLMPIFFLLLTFLCFLFTSSLIFANSRRGLLVATGVILYMILKYFGLINVLNIILIVAILGIVEYYFSNK</sequence>
<evidence type="ECO:0000313" key="2">
    <source>
        <dbReference type="EMBL" id="OGY13901.1"/>
    </source>
</evidence>
<feature type="transmembrane region" description="Helical" evidence="1">
    <location>
        <begin position="15"/>
        <end position="35"/>
    </location>
</feature>
<keyword evidence="1" id="KW-1133">Transmembrane helix</keyword>
<dbReference type="AlphaFoldDB" id="A0A1G1VEW0"/>
<protein>
    <submittedName>
        <fullName evidence="2">Uncharacterized protein</fullName>
    </submittedName>
</protein>
<reference evidence="2 3" key="1">
    <citation type="journal article" date="2016" name="Nat. Commun.">
        <title>Thousands of microbial genomes shed light on interconnected biogeochemical processes in an aquifer system.</title>
        <authorList>
            <person name="Anantharaman K."/>
            <person name="Brown C.T."/>
            <person name="Hug L.A."/>
            <person name="Sharon I."/>
            <person name="Castelle C.J."/>
            <person name="Probst A.J."/>
            <person name="Thomas B.C."/>
            <person name="Singh A."/>
            <person name="Wilkins M.J."/>
            <person name="Karaoz U."/>
            <person name="Brodie E.L."/>
            <person name="Williams K.H."/>
            <person name="Hubbard S.S."/>
            <person name="Banfield J.F."/>
        </authorList>
    </citation>
    <scope>NUCLEOTIDE SEQUENCE [LARGE SCALE GENOMIC DNA]</scope>
</reference>